<feature type="transmembrane region" description="Helical" evidence="10">
    <location>
        <begin position="146"/>
        <end position="165"/>
    </location>
</feature>
<feature type="transmembrane region" description="Helical" evidence="10">
    <location>
        <begin position="171"/>
        <end position="192"/>
    </location>
</feature>
<dbReference type="PROSITE" id="PS00755">
    <property type="entry name" value="SECY_1"/>
    <property type="match status" value="1"/>
</dbReference>
<feature type="transmembrane region" description="Helical" evidence="10">
    <location>
        <begin position="31"/>
        <end position="53"/>
    </location>
</feature>
<feature type="transmembrane region" description="Helical" evidence="10">
    <location>
        <begin position="354"/>
        <end position="374"/>
    </location>
</feature>
<name>A0A1L2JT68_9CREN</name>
<dbReference type="PRINTS" id="PR00303">
    <property type="entry name" value="SECYTRNLCASE"/>
</dbReference>
<sequence length="474" mass="51908">MPSLRSFVLSAVKIIPEVEPPKKRVVLRSKFFWTALVLLAYFILAEIPIYGASERAKDYFASFRFILAGNAGSLIDLGIGPIVTAGIVMEILVGGRLIKLDLSDPEDRKVFQAAQKLLGIIVILVEATVYVLSGRFGRIGVQISRGIAAAIILQLFIGSFLLMMLDELCSRWGIGSGISLFILASVAQEVIWKSFSPLKVKYPELGEVVVGAFPALILEGPAAVNRSYAPNVVGFIATLIAFAIVIVAFNVYINVPLAYTRYGGYRGKYPIKLLYVSNIPIIFGAAFFAELSLVSRILWEKFGYSSSKLASTVVRIFGVYNYTRYGDIVPVSGLAYYLTPPQGLSSVFTYPVKTLVYTLLLIIVCIAFSVMWVYTAGMDADSVATQLVKSGLQIPGSRASPKIIAQRLRRYINAVTILGGIFIALLSAFADMLGALGTGSGILLAVSILYSFYEILMRERLEEMYPVVRRIFGR</sequence>
<evidence type="ECO:0000256" key="9">
    <source>
        <dbReference type="RuleBase" id="RU004349"/>
    </source>
</evidence>
<comment type="similarity">
    <text evidence="2 9">Belongs to the SecY/SEC61-alpha family.</text>
</comment>
<organism evidence="12">
    <name type="scientific">uncultured korarchaeote</name>
    <dbReference type="NCBI Taxonomy" id="161241"/>
    <lineage>
        <taxon>Archaea</taxon>
        <taxon>Thermoproteota</taxon>
        <taxon>environmental samples</taxon>
    </lineage>
</organism>
<dbReference type="InterPro" id="IPR023201">
    <property type="entry name" value="SecY_dom_sf"/>
</dbReference>
<feature type="transmembrane region" description="Helical" evidence="10">
    <location>
        <begin position="65"/>
        <end position="93"/>
    </location>
</feature>
<dbReference type="SUPFAM" id="SSF103491">
    <property type="entry name" value="Preprotein translocase SecY subunit"/>
    <property type="match status" value="1"/>
</dbReference>
<dbReference type="GO" id="GO:0012505">
    <property type="term" value="C:endomembrane system"/>
    <property type="evidence" value="ECO:0007669"/>
    <property type="project" value="UniProtKB-SubCell"/>
</dbReference>
<dbReference type="GO" id="GO:0015031">
    <property type="term" value="P:protein transport"/>
    <property type="evidence" value="ECO:0007669"/>
    <property type="project" value="UniProtKB-KW"/>
</dbReference>
<reference evidence="12" key="1">
    <citation type="journal article" date="2017" name="Nature">
        <title>Metagenomic exploration of ASGARD archaea illuminates the origin of cellular complexity in eukaryotes.</title>
        <authorList>
            <person name="Zaremba-Niedzwiedzka K."/>
            <person name="Caceres E.F."/>
            <person name="Saw J.H.W."/>
            <person name="Backstrom D."/>
            <person name="Juzokaite L."/>
            <person name="Vancaester E."/>
            <person name="Seitz K.W."/>
            <person name="Anantharaman K."/>
            <person name="Starnawski P."/>
            <person name="Kjeldsen K.U."/>
            <person name="Stott M.B."/>
            <person name="Nunoura T."/>
            <person name="Banfield J.F."/>
            <person name="Schramm A."/>
            <person name="Baker B.J."/>
            <person name="Spang A."/>
            <person name="Ettema T.J.G."/>
        </authorList>
    </citation>
    <scope>NUCLEOTIDE SEQUENCE</scope>
    <source>
        <strain evidence="12">TIV_3</strain>
    </source>
</reference>
<comment type="subcellular location">
    <subcellularLocation>
        <location evidence="1">Endomembrane system</location>
        <topology evidence="1">Multi-pass membrane protein</topology>
    </subcellularLocation>
</comment>
<dbReference type="NCBIfam" id="TIGR00967">
    <property type="entry name" value="3a0501s007"/>
    <property type="match status" value="1"/>
</dbReference>
<proteinExistence type="inferred from homology"/>
<evidence type="ECO:0000259" key="11">
    <source>
        <dbReference type="Pfam" id="PF10559"/>
    </source>
</evidence>
<dbReference type="InterPro" id="IPR019561">
    <property type="entry name" value="Translocon_Sec61/SecY_plug_dom"/>
</dbReference>
<dbReference type="InterPro" id="IPR002208">
    <property type="entry name" value="SecY/SEC61-alpha"/>
</dbReference>
<dbReference type="Pfam" id="PF00344">
    <property type="entry name" value="SecY"/>
    <property type="match status" value="1"/>
</dbReference>
<evidence type="ECO:0000256" key="6">
    <source>
        <dbReference type="ARBA" id="ARBA00022989"/>
    </source>
</evidence>
<dbReference type="PIRSF" id="PIRSF004557">
    <property type="entry name" value="SecY"/>
    <property type="match status" value="1"/>
</dbReference>
<evidence type="ECO:0000256" key="8">
    <source>
        <dbReference type="ARBA" id="ARBA00023136"/>
    </source>
</evidence>
<dbReference type="AlphaFoldDB" id="A0A1L2JT68"/>
<dbReference type="InterPro" id="IPR030659">
    <property type="entry name" value="SecY_CS"/>
</dbReference>
<dbReference type="EMBL" id="KX764944">
    <property type="protein sequence ID" value="AOZ56031.1"/>
    <property type="molecule type" value="Genomic_DNA"/>
</dbReference>
<dbReference type="Pfam" id="PF10559">
    <property type="entry name" value="Plug_translocon"/>
    <property type="match status" value="1"/>
</dbReference>
<evidence type="ECO:0000256" key="10">
    <source>
        <dbReference type="SAM" id="Phobius"/>
    </source>
</evidence>
<feature type="transmembrane region" description="Helical" evidence="10">
    <location>
        <begin position="273"/>
        <end position="299"/>
    </location>
</feature>
<evidence type="ECO:0000256" key="1">
    <source>
        <dbReference type="ARBA" id="ARBA00004127"/>
    </source>
</evidence>
<feature type="transmembrane region" description="Helical" evidence="10">
    <location>
        <begin position="228"/>
        <end position="253"/>
    </location>
</feature>
<keyword evidence="5" id="KW-0653">Protein transport</keyword>
<keyword evidence="4 10" id="KW-0812">Transmembrane</keyword>
<keyword evidence="7" id="KW-0811">Translocation</keyword>
<dbReference type="Gene3D" id="1.10.3370.10">
    <property type="entry name" value="SecY subunit domain"/>
    <property type="match status" value="1"/>
</dbReference>
<feature type="transmembrane region" description="Helical" evidence="10">
    <location>
        <begin position="411"/>
        <end position="430"/>
    </location>
</feature>
<evidence type="ECO:0000256" key="4">
    <source>
        <dbReference type="ARBA" id="ARBA00022692"/>
    </source>
</evidence>
<evidence type="ECO:0000256" key="7">
    <source>
        <dbReference type="ARBA" id="ARBA00023010"/>
    </source>
</evidence>
<dbReference type="GO" id="GO:0016020">
    <property type="term" value="C:membrane"/>
    <property type="evidence" value="ECO:0007669"/>
    <property type="project" value="InterPro"/>
</dbReference>
<protein>
    <submittedName>
        <fullName evidence="12">Preprotein translocase subunit SecY</fullName>
    </submittedName>
</protein>
<evidence type="ECO:0000256" key="5">
    <source>
        <dbReference type="ARBA" id="ARBA00022927"/>
    </source>
</evidence>
<dbReference type="PANTHER" id="PTHR10906">
    <property type="entry name" value="SECY/SEC61-ALPHA FAMILY MEMBER"/>
    <property type="match status" value="1"/>
</dbReference>
<feature type="transmembrane region" description="Helical" evidence="10">
    <location>
        <begin position="436"/>
        <end position="456"/>
    </location>
</feature>
<feature type="transmembrane region" description="Helical" evidence="10">
    <location>
        <begin position="113"/>
        <end position="134"/>
    </location>
</feature>
<evidence type="ECO:0000256" key="3">
    <source>
        <dbReference type="ARBA" id="ARBA00022448"/>
    </source>
</evidence>
<accession>A0A1L2JT68</accession>
<evidence type="ECO:0000256" key="2">
    <source>
        <dbReference type="ARBA" id="ARBA00005751"/>
    </source>
</evidence>
<feature type="domain" description="Translocon Sec61/SecY plug" evidence="11">
    <location>
        <begin position="39"/>
        <end position="72"/>
    </location>
</feature>
<keyword evidence="3" id="KW-0813">Transport</keyword>
<keyword evidence="6 10" id="KW-1133">Transmembrane helix</keyword>
<evidence type="ECO:0000313" key="12">
    <source>
        <dbReference type="EMBL" id="AOZ56031.1"/>
    </source>
</evidence>
<keyword evidence="8 10" id="KW-0472">Membrane</keyword>
<dbReference type="NCBIfam" id="NF006341">
    <property type="entry name" value="PRK08568.1-5"/>
    <property type="match status" value="1"/>
</dbReference>